<feature type="transmembrane region" description="Helical" evidence="1">
    <location>
        <begin position="216"/>
        <end position="235"/>
    </location>
</feature>
<feature type="transmembrane region" description="Helical" evidence="1">
    <location>
        <begin position="72"/>
        <end position="91"/>
    </location>
</feature>
<dbReference type="EMBL" id="FXYF01000007">
    <property type="protein sequence ID" value="SMX43647.1"/>
    <property type="molecule type" value="Genomic_DNA"/>
</dbReference>
<keyword evidence="1" id="KW-0812">Transmembrane</keyword>
<dbReference type="OrthoDB" id="8548427at2"/>
<dbReference type="AlphaFoldDB" id="A0A238KLY3"/>
<dbReference type="RefSeq" id="WP_094021693.1">
    <property type="nucleotide sequence ID" value="NZ_FXYF01000007.1"/>
</dbReference>
<keyword evidence="3" id="KW-1185">Reference proteome</keyword>
<name>A0A238KLY3_9RHOB</name>
<evidence type="ECO:0000313" key="2">
    <source>
        <dbReference type="EMBL" id="SMX43647.1"/>
    </source>
</evidence>
<dbReference type="Proteomes" id="UP000207598">
    <property type="component" value="Unassembled WGS sequence"/>
</dbReference>
<evidence type="ECO:0000256" key="1">
    <source>
        <dbReference type="SAM" id="Phobius"/>
    </source>
</evidence>
<keyword evidence="1" id="KW-0472">Membrane</keyword>
<dbReference type="Pfam" id="PF19069">
    <property type="entry name" value="DUF5765"/>
    <property type="match status" value="1"/>
</dbReference>
<accession>A0A238KLY3</accession>
<evidence type="ECO:0000313" key="3">
    <source>
        <dbReference type="Proteomes" id="UP000207598"/>
    </source>
</evidence>
<keyword evidence="1" id="KW-1133">Transmembrane helix</keyword>
<protein>
    <submittedName>
        <fullName evidence="2">Uncharacterized protein</fullName>
    </submittedName>
</protein>
<reference evidence="2 3" key="1">
    <citation type="submission" date="2017-05" db="EMBL/GenBank/DDBJ databases">
        <authorList>
            <person name="Song R."/>
            <person name="Chenine A.L."/>
            <person name="Ruprecht R.M."/>
        </authorList>
    </citation>
    <scope>NUCLEOTIDE SEQUENCE [LARGE SCALE GENOMIC DNA]</scope>
    <source>
        <strain evidence="2 3">CECT 8898</strain>
    </source>
</reference>
<sequence length="248" mass="26624">MCWSETATYGMVGLGAAATLVTYHRKDSAAIWGTLGYFTAMEGLQAWGYAVIDQCGTPSNYAVTLLSYLHIAFQPIVINAFCMALVGTALSPAARRRVFALAGLATCLMLARLMPMPWAGTCQLGTPLCGPGFCTISGGWHLGWTVPLNDLLARGLMIGPLLDMLPVTGGGMRFLDYMLAVFLLPCFYGAWRFALFHLLLGPVLATLLTGNPNEAPAVWCLFSIGLALAAISPLFRRSLVPPRHPRPA</sequence>
<feature type="transmembrane region" description="Helical" evidence="1">
    <location>
        <begin position="30"/>
        <end position="52"/>
    </location>
</feature>
<feature type="transmembrane region" description="Helical" evidence="1">
    <location>
        <begin position="174"/>
        <end position="196"/>
    </location>
</feature>
<organism evidence="2 3">
    <name type="scientific">Maliponia aquimaris</name>
    <dbReference type="NCBI Taxonomy" id="1673631"/>
    <lineage>
        <taxon>Bacteria</taxon>
        <taxon>Pseudomonadati</taxon>
        <taxon>Pseudomonadota</taxon>
        <taxon>Alphaproteobacteria</taxon>
        <taxon>Rhodobacterales</taxon>
        <taxon>Paracoccaceae</taxon>
        <taxon>Maliponia</taxon>
    </lineage>
</organism>
<gene>
    <name evidence="2" type="ORF">MAA8898_02877</name>
</gene>
<proteinExistence type="predicted"/>
<dbReference type="InterPro" id="IPR043912">
    <property type="entry name" value="DUF5765"/>
</dbReference>